<evidence type="ECO:0000313" key="3">
    <source>
        <dbReference type="Proteomes" id="UP000011718"/>
    </source>
</evidence>
<accession>M1Q5N9</accession>
<evidence type="ECO:0000256" key="1">
    <source>
        <dbReference type="SAM" id="Phobius"/>
    </source>
</evidence>
<feature type="transmembrane region" description="Helical" evidence="1">
    <location>
        <begin position="12"/>
        <end position="33"/>
    </location>
</feature>
<dbReference type="Proteomes" id="UP000011718">
    <property type="component" value="Chromosome"/>
</dbReference>
<evidence type="ECO:0000313" key="2">
    <source>
        <dbReference type="EMBL" id="AGF97665.1"/>
    </source>
</evidence>
<name>M1Q5N9_METMZ</name>
<dbReference type="EMBL" id="CP004144">
    <property type="protein sequence ID" value="AGF97665.1"/>
    <property type="molecule type" value="Genomic_DNA"/>
</dbReference>
<dbReference type="NCBIfam" id="NF045580">
    <property type="entry name" value="symport_access"/>
    <property type="match status" value="1"/>
</dbReference>
<proteinExistence type="predicted"/>
<protein>
    <submittedName>
        <fullName evidence="2">Uncharacterized protein</fullName>
    </submittedName>
</protein>
<dbReference type="HOGENOM" id="CLU_207588_1_0_2"/>
<dbReference type="KEGG" id="mmaz:MmTuc01_2352"/>
<dbReference type="BioCyc" id="MMAZ1236903:G139K-2247-MONOMER"/>
<dbReference type="AlphaFoldDB" id="M1Q5N9"/>
<dbReference type="InterPro" id="IPR054615">
    <property type="entry name" value="Symport_access"/>
</dbReference>
<sequence length="53" mass="5847">MLVLGIEDPQIWLAYLFCVLSALGCMIYGALNWKSEEEKAVRSGAQKSAAQDQ</sequence>
<keyword evidence="1" id="KW-0812">Transmembrane</keyword>
<keyword evidence="1" id="KW-1133">Transmembrane helix</keyword>
<organism evidence="2 3">
    <name type="scientific">Methanosarcina mazei Tuc01</name>
    <dbReference type="NCBI Taxonomy" id="1236903"/>
    <lineage>
        <taxon>Archaea</taxon>
        <taxon>Methanobacteriati</taxon>
        <taxon>Methanobacteriota</taxon>
        <taxon>Stenosarchaea group</taxon>
        <taxon>Methanomicrobia</taxon>
        <taxon>Methanosarcinales</taxon>
        <taxon>Methanosarcinaceae</taxon>
        <taxon>Methanosarcina</taxon>
    </lineage>
</organism>
<reference evidence="2 3" key="1">
    <citation type="journal article" date="2013" name="Genome Announc.">
        <title>Complete Genome of a Methanosarcina mazei Strain Isolated from Sediment Samples from an Amazonian Flooded Area.</title>
        <authorList>
            <person name="Assis das Gracas D."/>
            <person name="Thiago Juca Ramos R."/>
            <person name="Vieira Araujo A.C."/>
            <person name="Zahlouth R."/>
            <person name="Ribeiro Carneiro A."/>
            <person name="Souza Lopes T."/>
            <person name="Azevedo Barauna R."/>
            <person name="Azevedo V."/>
            <person name="Cruz Schneider M.P."/>
            <person name="Pellizari V.H."/>
            <person name="Silva A."/>
        </authorList>
    </citation>
    <scope>NUCLEOTIDE SEQUENCE [LARGE SCALE GENOMIC DNA]</scope>
    <source>
        <strain evidence="2 3">Tuc01</strain>
    </source>
</reference>
<keyword evidence="1" id="KW-0472">Membrane</keyword>
<gene>
    <name evidence="2" type="ORF">MmTuc01_2352</name>
</gene>